<accession>A0A3G9JZ18</accession>
<dbReference type="InterPro" id="IPR027417">
    <property type="entry name" value="P-loop_NTPase"/>
</dbReference>
<reference evidence="4" key="1">
    <citation type="submission" date="2018-11" db="EMBL/GenBank/DDBJ databases">
        <title>Comparative genomics of Parolsenella catena and Libanicoccus massiliensis: Reclassification of Libanicoccus massiliensis as Parolsenella massiliensis comb. nov.</title>
        <authorList>
            <person name="Sakamoto M."/>
            <person name="Ikeyama N."/>
            <person name="Murakami T."/>
            <person name="Mori H."/>
            <person name="Yuki M."/>
            <person name="Ohkuma M."/>
        </authorList>
    </citation>
    <scope>NUCLEOTIDE SEQUENCE [LARGE SCALE GENOMIC DNA]</scope>
    <source>
        <strain evidence="4">JCM 31932</strain>
    </source>
</reference>
<keyword evidence="2" id="KW-0067">ATP-binding</keyword>
<dbReference type="OrthoDB" id="3185716at2"/>
<dbReference type="InterPro" id="IPR033756">
    <property type="entry name" value="YlxH/NBP35"/>
</dbReference>
<gene>
    <name evidence="3" type="ORF">Pcatena_12650</name>
</gene>
<dbReference type="PANTHER" id="PTHR43384">
    <property type="entry name" value="SEPTUM SITE-DETERMINING PROTEIN MIND HOMOLOG, CHLOROPLASTIC-RELATED"/>
    <property type="match status" value="1"/>
</dbReference>
<name>A0A3G9JZ18_9ACTN</name>
<organism evidence="3 4">
    <name type="scientific">Parolsenella catena</name>
    <dbReference type="NCBI Taxonomy" id="2003188"/>
    <lineage>
        <taxon>Bacteria</taxon>
        <taxon>Bacillati</taxon>
        <taxon>Actinomycetota</taxon>
        <taxon>Coriobacteriia</taxon>
        <taxon>Coriobacteriales</taxon>
        <taxon>Atopobiaceae</taxon>
        <taxon>Parolsenella</taxon>
    </lineage>
</organism>
<dbReference type="GO" id="GO:0005829">
    <property type="term" value="C:cytosol"/>
    <property type="evidence" value="ECO:0007669"/>
    <property type="project" value="TreeGrafter"/>
</dbReference>
<dbReference type="GO" id="GO:0005524">
    <property type="term" value="F:ATP binding"/>
    <property type="evidence" value="ECO:0007669"/>
    <property type="project" value="UniProtKB-KW"/>
</dbReference>
<evidence type="ECO:0000313" key="4">
    <source>
        <dbReference type="Proteomes" id="UP000273154"/>
    </source>
</evidence>
<evidence type="ECO:0000256" key="1">
    <source>
        <dbReference type="ARBA" id="ARBA00022741"/>
    </source>
</evidence>
<evidence type="ECO:0000313" key="3">
    <source>
        <dbReference type="EMBL" id="BBH50678.1"/>
    </source>
</evidence>
<dbReference type="GO" id="GO:0016887">
    <property type="term" value="F:ATP hydrolysis activity"/>
    <property type="evidence" value="ECO:0007669"/>
    <property type="project" value="TreeGrafter"/>
</dbReference>
<dbReference type="GO" id="GO:0051782">
    <property type="term" value="P:negative regulation of cell division"/>
    <property type="evidence" value="ECO:0007669"/>
    <property type="project" value="TreeGrafter"/>
</dbReference>
<dbReference type="GO" id="GO:0009898">
    <property type="term" value="C:cytoplasmic side of plasma membrane"/>
    <property type="evidence" value="ECO:0007669"/>
    <property type="project" value="TreeGrafter"/>
</dbReference>
<dbReference type="Pfam" id="PF10609">
    <property type="entry name" value="ParA"/>
    <property type="match status" value="1"/>
</dbReference>
<dbReference type="AlphaFoldDB" id="A0A3G9JZ18"/>
<evidence type="ECO:0008006" key="5">
    <source>
        <dbReference type="Google" id="ProtNLM"/>
    </source>
</evidence>
<dbReference type="EMBL" id="AP019367">
    <property type="protein sequence ID" value="BBH50678.1"/>
    <property type="molecule type" value="Genomic_DNA"/>
</dbReference>
<protein>
    <recommendedName>
        <fullName evidence="5">CobQ/CobB/MinD/ParA nucleotide binding domain-containing protein</fullName>
    </recommendedName>
</protein>
<dbReference type="SUPFAM" id="SSF52540">
    <property type="entry name" value="P-loop containing nucleoside triphosphate hydrolases"/>
    <property type="match status" value="1"/>
</dbReference>
<dbReference type="GeneID" id="88849401"/>
<dbReference type="Gene3D" id="3.40.50.300">
    <property type="entry name" value="P-loop containing nucleotide triphosphate hydrolases"/>
    <property type="match status" value="1"/>
</dbReference>
<dbReference type="InterPro" id="IPR050625">
    <property type="entry name" value="ParA/MinD_ATPase"/>
</dbReference>
<sequence length="417" mass="42782">MATWVICAGPREGEGIGNYVRACDASASVVIVPNPCQLRARLRRDLAGSCVIVGEGAGGPDPVNVAAAVAGDGNAAEVMLALEQTSGSMRSRARRAGVTRVLTHADLAACSDDEGTWARGDGRASSSGLAAREGGAVCGETVQRRANVPVIVLVSGRGGVGKSTLSALFGGAAAGWGLDVALLDLDLAFGNLASLCGAERPGDLATLADGVTSDEELERSGVRVAERLAVWGPCRAPEYAEAVQPIVGDVIARLTHSHDLVIVDTSSNWGDAVACAAQMADRLVIVSDERPGAIPALARCGSLAVRLGVARTRIVRLMNGCDPRKRDESFVARAAVGLECARELRVLDGGLDLVELASAGECGRLSQSDNPAALGATCGLAGLLKELGTLPECEAARAALGGGQRRRRLFGFAREAS</sequence>
<dbReference type="KEGG" id="pcat:Pcatena_12650"/>
<proteinExistence type="predicted"/>
<keyword evidence="1" id="KW-0547">Nucleotide-binding</keyword>
<dbReference type="Proteomes" id="UP000273154">
    <property type="component" value="Chromosome"/>
</dbReference>
<dbReference type="PANTHER" id="PTHR43384:SF6">
    <property type="entry name" value="SEPTUM SITE-DETERMINING PROTEIN MIND HOMOLOG, CHLOROPLASTIC"/>
    <property type="match status" value="1"/>
</dbReference>
<keyword evidence="4" id="KW-1185">Reference proteome</keyword>
<evidence type="ECO:0000256" key="2">
    <source>
        <dbReference type="ARBA" id="ARBA00022840"/>
    </source>
</evidence>
<dbReference type="RefSeq" id="WP_126422681.1">
    <property type="nucleotide sequence ID" value="NZ_AP019367.1"/>
</dbReference>